<keyword evidence="5" id="KW-0315">Glutamine amidotransferase</keyword>
<comment type="catalytic activity">
    <reaction evidence="8">
        <text>5-[(5-phospho-1-deoxy-D-ribulos-1-ylimino)methylamino]-1-(5-phospho-beta-D-ribosyl)imidazole-4-carboxamide + L-glutamine = D-erythro-1-(imidazol-4-yl)glycerol 3-phosphate + 5-amino-1-(5-phospho-beta-D-ribosyl)imidazole-4-carboxamide + L-glutamate + H(+)</text>
        <dbReference type="Rhea" id="RHEA:24793"/>
        <dbReference type="ChEBI" id="CHEBI:15378"/>
        <dbReference type="ChEBI" id="CHEBI:29985"/>
        <dbReference type="ChEBI" id="CHEBI:58278"/>
        <dbReference type="ChEBI" id="CHEBI:58359"/>
        <dbReference type="ChEBI" id="CHEBI:58475"/>
        <dbReference type="ChEBI" id="CHEBI:58525"/>
        <dbReference type="EC" id="4.3.2.10"/>
    </reaction>
</comment>
<dbReference type="EMBL" id="CAEZXB010000001">
    <property type="protein sequence ID" value="CAB4664870.1"/>
    <property type="molecule type" value="Genomic_DNA"/>
</dbReference>
<evidence type="ECO:0000256" key="5">
    <source>
        <dbReference type="ARBA" id="ARBA00022962"/>
    </source>
</evidence>
<dbReference type="GO" id="GO:0000107">
    <property type="term" value="F:imidazoleglycerol-phosphate synthase activity"/>
    <property type="evidence" value="ECO:0007669"/>
    <property type="project" value="TreeGrafter"/>
</dbReference>
<dbReference type="GO" id="GO:0004359">
    <property type="term" value="F:glutaminase activity"/>
    <property type="evidence" value="ECO:0007669"/>
    <property type="project" value="UniProtKB-EC"/>
</dbReference>
<evidence type="ECO:0000256" key="7">
    <source>
        <dbReference type="ARBA" id="ARBA00023239"/>
    </source>
</evidence>
<dbReference type="HAMAP" id="MF_00278">
    <property type="entry name" value="HisH"/>
    <property type="match status" value="1"/>
</dbReference>
<dbReference type="PANTHER" id="PTHR42701">
    <property type="entry name" value="IMIDAZOLE GLYCEROL PHOSPHATE SYNTHASE SUBUNIT HISH"/>
    <property type="match status" value="1"/>
</dbReference>
<evidence type="ECO:0000256" key="8">
    <source>
        <dbReference type="ARBA" id="ARBA00047838"/>
    </source>
</evidence>
<reference evidence="11" key="1">
    <citation type="submission" date="2020-05" db="EMBL/GenBank/DDBJ databases">
        <authorList>
            <person name="Chiriac C."/>
            <person name="Salcher M."/>
            <person name="Ghai R."/>
            <person name="Kavagutti S V."/>
        </authorList>
    </citation>
    <scope>NUCLEOTIDE SEQUENCE</scope>
</reference>
<dbReference type="EMBL" id="CAFBAA010000002">
    <property type="protein sequence ID" value="CAB4840442.1"/>
    <property type="molecule type" value="Genomic_DNA"/>
</dbReference>
<dbReference type="CDD" id="cd01748">
    <property type="entry name" value="GATase1_IGP_Synthase"/>
    <property type="match status" value="1"/>
</dbReference>
<dbReference type="PANTHER" id="PTHR42701:SF1">
    <property type="entry name" value="IMIDAZOLE GLYCEROL PHOSPHATE SYNTHASE SUBUNIT HISH"/>
    <property type="match status" value="1"/>
</dbReference>
<dbReference type="EMBL" id="CAFBRC010000015">
    <property type="protein sequence ID" value="CAB5072704.1"/>
    <property type="molecule type" value="Genomic_DNA"/>
</dbReference>
<dbReference type="AlphaFoldDB" id="A0A6J6LSJ3"/>
<keyword evidence="6" id="KW-0368">Histidine biosynthesis</keyword>
<evidence type="ECO:0000256" key="1">
    <source>
        <dbReference type="ARBA" id="ARBA00005091"/>
    </source>
</evidence>
<dbReference type="NCBIfam" id="TIGR01855">
    <property type="entry name" value="IMP_synth_hisH"/>
    <property type="match status" value="1"/>
</dbReference>
<dbReference type="InterPro" id="IPR029062">
    <property type="entry name" value="Class_I_gatase-like"/>
</dbReference>
<dbReference type="InterPro" id="IPR017926">
    <property type="entry name" value="GATASE"/>
</dbReference>
<dbReference type="Gene3D" id="3.40.50.880">
    <property type="match status" value="1"/>
</dbReference>
<dbReference type="Pfam" id="PF00117">
    <property type="entry name" value="GATase"/>
    <property type="match status" value="1"/>
</dbReference>
<evidence type="ECO:0000259" key="10">
    <source>
        <dbReference type="Pfam" id="PF00117"/>
    </source>
</evidence>
<keyword evidence="4" id="KW-0378">Hydrolase</keyword>
<evidence type="ECO:0000313" key="13">
    <source>
        <dbReference type="EMBL" id="CAB4840442.1"/>
    </source>
</evidence>
<dbReference type="PIRSF" id="PIRSF000495">
    <property type="entry name" value="Amidotransf_hisH"/>
    <property type="match status" value="1"/>
</dbReference>
<dbReference type="GO" id="GO:0000105">
    <property type="term" value="P:L-histidine biosynthetic process"/>
    <property type="evidence" value="ECO:0007669"/>
    <property type="project" value="UniProtKB-UniPathway"/>
</dbReference>
<gene>
    <name evidence="11" type="ORF">UFOPK2342_00073</name>
    <name evidence="12" type="ORF">UFOPK2423_00781</name>
    <name evidence="13" type="ORF">UFOPK3266_00131</name>
    <name evidence="14" type="ORF">UFOPK4367_00332</name>
</gene>
<evidence type="ECO:0000313" key="11">
    <source>
        <dbReference type="EMBL" id="CAB4664870.1"/>
    </source>
</evidence>
<dbReference type="EMBL" id="CAEZXN010000014">
    <property type="protein sequence ID" value="CAB4694407.1"/>
    <property type="molecule type" value="Genomic_DNA"/>
</dbReference>
<comment type="pathway">
    <text evidence="1">Amino-acid biosynthesis; L-histidine biosynthesis; L-histidine from 5-phospho-alpha-D-ribose 1-diphosphate: step 5/9.</text>
</comment>
<organism evidence="11">
    <name type="scientific">freshwater metagenome</name>
    <dbReference type="NCBI Taxonomy" id="449393"/>
    <lineage>
        <taxon>unclassified sequences</taxon>
        <taxon>metagenomes</taxon>
        <taxon>ecological metagenomes</taxon>
    </lineage>
</organism>
<sequence>MPKVAILDYGSGNIRSAERALMAAGADVLVTSNHTDLLGADGVVLPGVGAFDACVKALRAVGGDQVIDTRLAGGLPVLAICVGMQILFSSGIEHGITSEGLSQWPGEVTELIAPVVPHMGWNTVETSPNSRLFQGLENERFYFVHSYAAKTWELPPSERMAPPILTWSRHGERFLSAVENGALSSTQFHPEKSGQAGIALLRNWIDTFPSRNER</sequence>
<evidence type="ECO:0000313" key="12">
    <source>
        <dbReference type="EMBL" id="CAB4694407.1"/>
    </source>
</evidence>
<keyword evidence="3" id="KW-0028">Amino-acid biosynthesis</keyword>
<accession>A0A6J6LSJ3</accession>
<dbReference type="PROSITE" id="PS51273">
    <property type="entry name" value="GATASE_TYPE_1"/>
    <property type="match status" value="1"/>
</dbReference>
<evidence type="ECO:0000256" key="2">
    <source>
        <dbReference type="ARBA" id="ARBA00011152"/>
    </source>
</evidence>
<keyword evidence="7" id="KW-0456">Lyase</keyword>
<dbReference type="InterPro" id="IPR010139">
    <property type="entry name" value="Imidazole-glycPsynth_HisH"/>
</dbReference>
<evidence type="ECO:0000256" key="4">
    <source>
        <dbReference type="ARBA" id="ARBA00022801"/>
    </source>
</evidence>
<comment type="catalytic activity">
    <reaction evidence="9">
        <text>L-glutamine + H2O = L-glutamate + NH4(+)</text>
        <dbReference type="Rhea" id="RHEA:15889"/>
        <dbReference type="ChEBI" id="CHEBI:15377"/>
        <dbReference type="ChEBI" id="CHEBI:28938"/>
        <dbReference type="ChEBI" id="CHEBI:29985"/>
        <dbReference type="ChEBI" id="CHEBI:58359"/>
        <dbReference type="EC" id="3.5.1.2"/>
    </reaction>
</comment>
<dbReference type="SUPFAM" id="SSF52317">
    <property type="entry name" value="Class I glutamine amidotransferase-like"/>
    <property type="match status" value="1"/>
</dbReference>
<evidence type="ECO:0000256" key="9">
    <source>
        <dbReference type="ARBA" id="ARBA00049534"/>
    </source>
</evidence>
<evidence type="ECO:0000256" key="3">
    <source>
        <dbReference type="ARBA" id="ARBA00022605"/>
    </source>
</evidence>
<dbReference type="GO" id="GO:0016829">
    <property type="term" value="F:lyase activity"/>
    <property type="evidence" value="ECO:0007669"/>
    <property type="project" value="UniProtKB-KW"/>
</dbReference>
<dbReference type="UniPathway" id="UPA00031">
    <property type="reaction ID" value="UER00010"/>
</dbReference>
<evidence type="ECO:0000256" key="6">
    <source>
        <dbReference type="ARBA" id="ARBA00023102"/>
    </source>
</evidence>
<evidence type="ECO:0000313" key="14">
    <source>
        <dbReference type="EMBL" id="CAB5072704.1"/>
    </source>
</evidence>
<feature type="domain" description="Glutamine amidotransferase" evidence="10">
    <location>
        <begin position="6"/>
        <end position="204"/>
    </location>
</feature>
<proteinExistence type="inferred from homology"/>
<protein>
    <submittedName>
        <fullName evidence="11">Unannotated protein</fullName>
    </submittedName>
</protein>
<name>A0A6J6LSJ3_9ZZZZ</name>
<comment type="subunit">
    <text evidence="2">Heterodimer of HisH and HisF.</text>
</comment>